<sequence length="418" mass="47495">MNKKVDLLIEEPCPELLCGICTDVLEDPIQVHCPEDKKQLENCPICLTLLDKNSFQLSKFVQRQVGRLRIQCRYAKSGCPWQGLLSDNHLLECTFQPQSCPNAGCDATHLNEATMQEHLKTCLYQTMTCPNQMPLCQPFLRKDLAQHENECQSYTCIYAHEGCPFIGTLSQAKTHCDQYCGHLHQKIEHLEQEVKRLNKWIQDITMGLDVKLPSTPETQQQKEKDAMVAEMALFHQMLNENPFQGLDLTDVKEEPNPAMMDISQCLPDFLENQKSIDALFETAKSPQPLEFVPPVHAPKRTSNGKKIRYSKNVRLAHSALRMARQRTASTSNPSNDAILNNLNHAKKQQVAFKNQDSLIQTEEKTKPKSTKKEKKKPSSPQPDADTTTTTTLPKRRPMFILASSYLSNYNSNNNNNTV</sequence>
<gene>
    <name evidence="7" type="ORF">CU098_011641</name>
</gene>
<feature type="compositionally biased region" description="Basic residues" evidence="5">
    <location>
        <begin position="367"/>
        <end position="377"/>
    </location>
</feature>
<dbReference type="PANTHER" id="PTHR10131:SF157">
    <property type="entry name" value="RECEPTOR-ASSOCIATED FACTOR, PUTATIVE-RELATED"/>
    <property type="match status" value="1"/>
</dbReference>
<evidence type="ECO:0000313" key="7">
    <source>
        <dbReference type="EMBL" id="RCI02082.1"/>
    </source>
</evidence>
<evidence type="ECO:0000256" key="4">
    <source>
        <dbReference type="PROSITE-ProRule" id="PRU00207"/>
    </source>
</evidence>
<dbReference type="SUPFAM" id="SSF49599">
    <property type="entry name" value="TRAF domain-like"/>
    <property type="match status" value="1"/>
</dbReference>
<feature type="compositionally biased region" description="Basic residues" evidence="5">
    <location>
        <begin position="297"/>
        <end position="311"/>
    </location>
</feature>
<evidence type="ECO:0000256" key="2">
    <source>
        <dbReference type="ARBA" id="ARBA00022771"/>
    </source>
</evidence>
<dbReference type="Gene3D" id="3.30.40.10">
    <property type="entry name" value="Zinc/RING finger domain, C3HC4 (zinc finger)"/>
    <property type="match status" value="1"/>
</dbReference>
<dbReference type="GO" id="GO:0008270">
    <property type="term" value="F:zinc ion binding"/>
    <property type="evidence" value="ECO:0007669"/>
    <property type="project" value="UniProtKB-KW"/>
</dbReference>
<feature type="compositionally biased region" description="Polar residues" evidence="5">
    <location>
        <begin position="351"/>
        <end position="360"/>
    </location>
</feature>
<organism evidence="7 8">
    <name type="scientific">Rhizopus stolonifer</name>
    <name type="common">Rhizopus nigricans</name>
    <dbReference type="NCBI Taxonomy" id="4846"/>
    <lineage>
        <taxon>Eukaryota</taxon>
        <taxon>Fungi</taxon>
        <taxon>Fungi incertae sedis</taxon>
        <taxon>Mucoromycota</taxon>
        <taxon>Mucoromycotina</taxon>
        <taxon>Mucoromycetes</taxon>
        <taxon>Mucorales</taxon>
        <taxon>Mucorineae</taxon>
        <taxon>Rhizopodaceae</taxon>
        <taxon>Rhizopus</taxon>
    </lineage>
</organism>
<dbReference type="InterPro" id="IPR013083">
    <property type="entry name" value="Znf_RING/FYVE/PHD"/>
</dbReference>
<dbReference type="PANTHER" id="PTHR10131">
    <property type="entry name" value="TNF RECEPTOR ASSOCIATED FACTOR"/>
    <property type="match status" value="1"/>
</dbReference>
<keyword evidence="3 4" id="KW-0862">Zinc</keyword>
<dbReference type="GO" id="GO:0043122">
    <property type="term" value="P:regulation of canonical NF-kappaB signal transduction"/>
    <property type="evidence" value="ECO:0007669"/>
    <property type="project" value="TreeGrafter"/>
</dbReference>
<feature type="region of interest" description="Disordered" evidence="5">
    <location>
        <begin position="349"/>
        <end position="396"/>
    </location>
</feature>
<dbReference type="SUPFAM" id="SSF57850">
    <property type="entry name" value="RING/U-box"/>
    <property type="match status" value="1"/>
</dbReference>
<dbReference type="EMBL" id="PJQM01001539">
    <property type="protein sequence ID" value="RCI02082.1"/>
    <property type="molecule type" value="Genomic_DNA"/>
</dbReference>
<dbReference type="PROSITE" id="PS50145">
    <property type="entry name" value="ZF_TRAF"/>
    <property type="match status" value="1"/>
</dbReference>
<dbReference type="OrthoDB" id="9049620at2759"/>
<keyword evidence="1 4" id="KW-0479">Metal-binding</keyword>
<keyword evidence="8" id="KW-1185">Reference proteome</keyword>
<feature type="domain" description="TRAF-type" evidence="6">
    <location>
        <begin position="89"/>
        <end position="136"/>
    </location>
</feature>
<dbReference type="AlphaFoldDB" id="A0A367KJQ4"/>
<reference evidence="7 8" key="1">
    <citation type="journal article" date="2018" name="G3 (Bethesda)">
        <title>Phylogenetic and Phylogenomic Definition of Rhizopus Species.</title>
        <authorList>
            <person name="Gryganskyi A.P."/>
            <person name="Golan J."/>
            <person name="Dolatabadi S."/>
            <person name="Mondo S."/>
            <person name="Robb S."/>
            <person name="Idnurm A."/>
            <person name="Muszewska A."/>
            <person name="Steczkiewicz K."/>
            <person name="Masonjones S."/>
            <person name="Liao H.L."/>
            <person name="Gajdeczka M.T."/>
            <person name="Anike F."/>
            <person name="Vuek A."/>
            <person name="Anishchenko I.M."/>
            <person name="Voigt K."/>
            <person name="de Hoog G.S."/>
            <person name="Smith M.E."/>
            <person name="Heitman J."/>
            <person name="Vilgalys R."/>
            <person name="Stajich J.E."/>
        </authorList>
    </citation>
    <scope>NUCLEOTIDE SEQUENCE [LARGE SCALE GENOMIC DNA]</scope>
    <source>
        <strain evidence="7 8">LSU 92-RS-03</strain>
    </source>
</reference>
<dbReference type="Proteomes" id="UP000253551">
    <property type="component" value="Unassembled WGS sequence"/>
</dbReference>
<evidence type="ECO:0000256" key="5">
    <source>
        <dbReference type="SAM" id="MobiDB-lite"/>
    </source>
</evidence>
<protein>
    <recommendedName>
        <fullName evidence="6">TRAF-type domain-containing protein</fullName>
    </recommendedName>
</protein>
<name>A0A367KJQ4_RHIST</name>
<accession>A0A367KJQ4</accession>
<evidence type="ECO:0000256" key="1">
    <source>
        <dbReference type="ARBA" id="ARBA00022723"/>
    </source>
</evidence>
<evidence type="ECO:0000256" key="3">
    <source>
        <dbReference type="ARBA" id="ARBA00022833"/>
    </source>
</evidence>
<feature type="zinc finger region" description="TRAF-type" evidence="4">
    <location>
        <begin position="89"/>
        <end position="136"/>
    </location>
</feature>
<comment type="caution">
    <text evidence="7">The sequence shown here is derived from an EMBL/GenBank/DDBJ whole genome shotgun (WGS) entry which is preliminary data.</text>
</comment>
<keyword evidence="2 4" id="KW-0863">Zinc-finger</keyword>
<evidence type="ECO:0000259" key="6">
    <source>
        <dbReference type="PROSITE" id="PS50145"/>
    </source>
</evidence>
<dbReference type="InterPro" id="IPR001293">
    <property type="entry name" value="Znf_TRAF"/>
</dbReference>
<dbReference type="STRING" id="4846.A0A367KJQ4"/>
<proteinExistence type="predicted"/>
<feature type="region of interest" description="Disordered" evidence="5">
    <location>
        <begin position="290"/>
        <end position="312"/>
    </location>
</feature>
<evidence type="ECO:0000313" key="8">
    <source>
        <dbReference type="Proteomes" id="UP000253551"/>
    </source>
</evidence>